<dbReference type="SUPFAM" id="SSF55073">
    <property type="entry name" value="Nucleotide cyclase"/>
    <property type="match status" value="1"/>
</dbReference>
<protein>
    <recommendedName>
        <fullName evidence="2">diguanylate cyclase</fullName>
        <ecNumber evidence="2">2.7.7.65</ecNumber>
    </recommendedName>
</protein>
<dbReference type="InterPro" id="IPR001638">
    <property type="entry name" value="Solute-binding_3/MltF_N"/>
</dbReference>
<evidence type="ECO:0000259" key="5">
    <source>
        <dbReference type="PROSITE" id="PS50887"/>
    </source>
</evidence>
<proteinExistence type="predicted"/>
<comment type="catalytic activity">
    <reaction evidence="3">
        <text>2 GTP = 3',3'-c-di-GMP + 2 diphosphate</text>
        <dbReference type="Rhea" id="RHEA:24898"/>
        <dbReference type="ChEBI" id="CHEBI:33019"/>
        <dbReference type="ChEBI" id="CHEBI:37565"/>
        <dbReference type="ChEBI" id="CHEBI:58805"/>
        <dbReference type="EC" id="2.7.7.65"/>
    </reaction>
</comment>
<name>A0A1Y0CXF2_9GAMM</name>
<evidence type="ECO:0000313" key="6">
    <source>
        <dbReference type="EMBL" id="ART79979.1"/>
    </source>
</evidence>
<feature type="transmembrane region" description="Helical" evidence="4">
    <location>
        <begin position="290"/>
        <end position="309"/>
    </location>
</feature>
<keyword evidence="4" id="KW-0472">Membrane</keyword>
<dbReference type="InterPro" id="IPR000160">
    <property type="entry name" value="GGDEF_dom"/>
</dbReference>
<dbReference type="PANTHER" id="PTHR45138:SF9">
    <property type="entry name" value="DIGUANYLATE CYCLASE DGCM-RELATED"/>
    <property type="match status" value="1"/>
</dbReference>
<dbReference type="GO" id="GO:1902201">
    <property type="term" value="P:negative regulation of bacterial-type flagellum-dependent cell motility"/>
    <property type="evidence" value="ECO:0007669"/>
    <property type="project" value="TreeGrafter"/>
</dbReference>
<dbReference type="SMART" id="SM00267">
    <property type="entry name" value="GGDEF"/>
    <property type="match status" value="1"/>
</dbReference>
<reference evidence="7" key="1">
    <citation type="submission" date="2017-05" db="EMBL/GenBank/DDBJ databases">
        <authorList>
            <person name="Sung H."/>
        </authorList>
    </citation>
    <scope>NUCLEOTIDE SEQUENCE [LARGE SCALE GENOMIC DNA]</scope>
    <source>
        <strain evidence="7">AMac2203</strain>
    </source>
</reference>
<dbReference type="EMBL" id="CP021376">
    <property type="protein sequence ID" value="ART79979.1"/>
    <property type="molecule type" value="Genomic_DNA"/>
</dbReference>
<dbReference type="Pfam" id="PF00990">
    <property type="entry name" value="GGDEF"/>
    <property type="match status" value="1"/>
</dbReference>
<dbReference type="InterPro" id="IPR043128">
    <property type="entry name" value="Rev_trsase/Diguanyl_cyclase"/>
</dbReference>
<dbReference type="InterPro" id="IPR050469">
    <property type="entry name" value="Diguanylate_Cyclase"/>
</dbReference>
<gene>
    <name evidence="6" type="ORF">CBP12_07340</name>
</gene>
<dbReference type="Gene3D" id="3.30.70.270">
    <property type="match status" value="1"/>
</dbReference>
<dbReference type="SMART" id="SM00062">
    <property type="entry name" value="PBPb"/>
    <property type="match status" value="1"/>
</dbReference>
<dbReference type="PANTHER" id="PTHR45138">
    <property type="entry name" value="REGULATORY COMPONENTS OF SENSORY TRANSDUCTION SYSTEM"/>
    <property type="match status" value="1"/>
</dbReference>
<dbReference type="OrthoDB" id="9180959at2"/>
<sequence length="482" mass="54295">MSFLLHFGVLQRWVISHRFLPLWVGLGLLLFLGGSIKSLASPAQLTVTERAYLSVHPQVSFCVNPDWLPFEGLNANQEHIGIVADLMTLLANKTGLNIVLYPTHTWEESIQASKDGRCLAISSLNATPEREKWLIFTEPLLEDPNVLITRDEHPFISDVSSLNNTSIALLNGSNMAEMFAQDFPNLKIVYTENEDEGTQLVSEGKVDLTVRSLIVAARTLKSAGWYNLKVSGQLPGYENHLRIGVIKSEETLRNILNRGIASISPQETQAILDRHLNLQVTQEVITDYSFAYLLGALLLAVIITSSYWMRRLNALNERLNHMAHTDALTQLTNRNGLNLKNEVERAQRYQHPLSIILFDIDHFKKVNDNYGHLVGDQVLVELSQLLKNNLRQVDIICRWGGEEFLVICFETNLEQTVHLAELLIDKVRHHYFKEVGEITISGGVAQVQSTDSAESLTKRADDCLYEAKRAGRDRVHFTPPTA</sequence>
<accession>A0A1Y0CXF2</accession>
<dbReference type="Pfam" id="PF00497">
    <property type="entry name" value="SBP_bac_3"/>
    <property type="match status" value="1"/>
</dbReference>
<keyword evidence="4" id="KW-0812">Transmembrane</keyword>
<evidence type="ECO:0000256" key="4">
    <source>
        <dbReference type="SAM" id="Phobius"/>
    </source>
</evidence>
<dbReference type="Proteomes" id="UP000243793">
    <property type="component" value="Chromosome"/>
</dbReference>
<evidence type="ECO:0000256" key="3">
    <source>
        <dbReference type="ARBA" id="ARBA00034247"/>
    </source>
</evidence>
<dbReference type="KEGG" id="ocm:CBP12_07340"/>
<keyword evidence="7" id="KW-1185">Reference proteome</keyword>
<dbReference type="GO" id="GO:0052621">
    <property type="term" value="F:diguanylate cyclase activity"/>
    <property type="evidence" value="ECO:0007669"/>
    <property type="project" value="UniProtKB-EC"/>
</dbReference>
<evidence type="ECO:0000256" key="1">
    <source>
        <dbReference type="ARBA" id="ARBA00001946"/>
    </source>
</evidence>
<evidence type="ECO:0000313" key="7">
    <source>
        <dbReference type="Proteomes" id="UP000243793"/>
    </source>
</evidence>
<dbReference type="FunFam" id="3.30.70.270:FF:000001">
    <property type="entry name" value="Diguanylate cyclase domain protein"/>
    <property type="match status" value="1"/>
</dbReference>
<keyword evidence="4" id="KW-1133">Transmembrane helix</keyword>
<organism evidence="6 7">
    <name type="scientific">Oceanisphaera avium</name>
    <dbReference type="NCBI Taxonomy" id="1903694"/>
    <lineage>
        <taxon>Bacteria</taxon>
        <taxon>Pseudomonadati</taxon>
        <taxon>Pseudomonadota</taxon>
        <taxon>Gammaproteobacteria</taxon>
        <taxon>Aeromonadales</taxon>
        <taxon>Aeromonadaceae</taxon>
        <taxon>Oceanisphaera</taxon>
    </lineage>
</organism>
<dbReference type="InterPro" id="IPR029787">
    <property type="entry name" value="Nucleotide_cyclase"/>
</dbReference>
<dbReference type="GO" id="GO:0005886">
    <property type="term" value="C:plasma membrane"/>
    <property type="evidence" value="ECO:0007669"/>
    <property type="project" value="TreeGrafter"/>
</dbReference>
<dbReference type="EC" id="2.7.7.65" evidence="2"/>
<dbReference type="NCBIfam" id="TIGR00254">
    <property type="entry name" value="GGDEF"/>
    <property type="match status" value="1"/>
</dbReference>
<dbReference type="SUPFAM" id="SSF53850">
    <property type="entry name" value="Periplasmic binding protein-like II"/>
    <property type="match status" value="1"/>
</dbReference>
<dbReference type="CDD" id="cd13708">
    <property type="entry name" value="PBP2_BvgS_like_1"/>
    <property type="match status" value="1"/>
</dbReference>
<dbReference type="RefSeq" id="WP_086963850.1">
    <property type="nucleotide sequence ID" value="NZ_CP021376.1"/>
</dbReference>
<dbReference type="CDD" id="cd01949">
    <property type="entry name" value="GGDEF"/>
    <property type="match status" value="1"/>
</dbReference>
<feature type="domain" description="GGDEF" evidence="5">
    <location>
        <begin position="351"/>
        <end position="480"/>
    </location>
</feature>
<dbReference type="Gene3D" id="3.40.190.10">
    <property type="entry name" value="Periplasmic binding protein-like II"/>
    <property type="match status" value="2"/>
</dbReference>
<dbReference type="PROSITE" id="PS50887">
    <property type="entry name" value="GGDEF"/>
    <property type="match status" value="1"/>
</dbReference>
<comment type="cofactor">
    <cofactor evidence="1">
        <name>Mg(2+)</name>
        <dbReference type="ChEBI" id="CHEBI:18420"/>
    </cofactor>
</comment>
<dbReference type="GO" id="GO:0043709">
    <property type="term" value="P:cell adhesion involved in single-species biofilm formation"/>
    <property type="evidence" value="ECO:0007669"/>
    <property type="project" value="TreeGrafter"/>
</dbReference>
<dbReference type="AlphaFoldDB" id="A0A1Y0CXF2"/>
<evidence type="ECO:0000256" key="2">
    <source>
        <dbReference type="ARBA" id="ARBA00012528"/>
    </source>
</evidence>